<evidence type="ECO:0000313" key="2">
    <source>
        <dbReference type="EMBL" id="KAK2596404.1"/>
    </source>
</evidence>
<dbReference type="Gene3D" id="3.30.70.120">
    <property type="match status" value="1"/>
</dbReference>
<dbReference type="Proteomes" id="UP001265746">
    <property type="component" value="Unassembled WGS sequence"/>
</dbReference>
<dbReference type="SUPFAM" id="SSF102705">
    <property type="entry name" value="NIF3 (NGG1p interacting factor 3)-like"/>
    <property type="match status" value="1"/>
</dbReference>
<dbReference type="InterPro" id="IPR036069">
    <property type="entry name" value="DUF34/NIF3_sf"/>
</dbReference>
<comment type="caution">
    <text evidence="2">The sequence shown here is derived from an EMBL/GenBank/DDBJ whole genome shotgun (WGS) entry which is preliminary data.</text>
</comment>
<dbReference type="EMBL" id="JAUJFL010000011">
    <property type="protein sequence ID" value="KAK2596404.1"/>
    <property type="molecule type" value="Genomic_DNA"/>
</dbReference>
<dbReference type="AlphaFoldDB" id="A0AAD9VWJ9"/>
<sequence length="111" mass="12191">MTTTKYKLIFYVPVSDVEAVKTAIFAAGAGRYPGPGNYTECAWQTIGTGQFRPGDTADPHIGEVGALEKVEEARVETLCVGEECAKKVVEALKKAHPYEEPGYEVYEIKEF</sequence>
<dbReference type="PANTHER" id="PTHR41774:SF1">
    <property type="entry name" value="NGG1P INTERACTING FACTOR NIF3"/>
    <property type="match status" value="1"/>
</dbReference>
<organism evidence="2 3">
    <name type="scientific">Phomopsis amygdali</name>
    <name type="common">Fusicoccum amygdali</name>
    <dbReference type="NCBI Taxonomy" id="1214568"/>
    <lineage>
        <taxon>Eukaryota</taxon>
        <taxon>Fungi</taxon>
        <taxon>Dikarya</taxon>
        <taxon>Ascomycota</taxon>
        <taxon>Pezizomycotina</taxon>
        <taxon>Sordariomycetes</taxon>
        <taxon>Sordariomycetidae</taxon>
        <taxon>Diaporthales</taxon>
        <taxon>Diaporthaceae</taxon>
        <taxon>Diaporthe</taxon>
    </lineage>
</organism>
<protein>
    <recommendedName>
        <fullName evidence="1">ATP phosphoribosyltransferase</fullName>
    </recommendedName>
</protein>
<dbReference type="InterPro" id="IPR015867">
    <property type="entry name" value="N-reg_PII/ATP_PRibTrfase_C"/>
</dbReference>
<dbReference type="PANTHER" id="PTHR41774">
    <property type="match status" value="1"/>
</dbReference>
<gene>
    <name evidence="2" type="ORF">N8I77_013295</name>
</gene>
<name>A0AAD9VWJ9_PHOAM</name>
<accession>A0AAD9VWJ9</accession>
<evidence type="ECO:0000313" key="3">
    <source>
        <dbReference type="Proteomes" id="UP001265746"/>
    </source>
</evidence>
<keyword evidence="3" id="KW-1185">Reference proteome</keyword>
<proteinExistence type="predicted"/>
<reference evidence="2" key="1">
    <citation type="submission" date="2023-06" db="EMBL/GenBank/DDBJ databases">
        <authorList>
            <person name="Noh H."/>
        </authorList>
    </citation>
    <scope>NUCLEOTIDE SEQUENCE</scope>
    <source>
        <strain evidence="2">DUCC20226</strain>
    </source>
</reference>
<evidence type="ECO:0000256" key="1">
    <source>
        <dbReference type="ARBA" id="ARBA00020998"/>
    </source>
</evidence>